<dbReference type="SUPFAM" id="SSF56601">
    <property type="entry name" value="beta-lactamase/transpeptidase-like"/>
    <property type="match status" value="1"/>
</dbReference>
<feature type="domain" description="Penicillin-binding protein transpeptidase" evidence="4">
    <location>
        <begin position="260"/>
        <end position="592"/>
    </location>
</feature>
<sequence length="609" mass="67120">MQRKLLISFLIICALFVGLIGRLMFIEYSSGERYEKIVLSQQEYDSTTIPFQRGNIVDSKGTVLATSVDVYNVILDCKVLNANDATVIASTVEAVAECFPEIGREAVEEELEDNPDSQYSVLAKKVSYEEMSKFTDLQEERREDDDPDNNITGVWFEKEYKRVYPYGSMAAATLGFTTSGNVGVVGLENQYNSVLNGVNGRSYGYLNNDSDLERTVIEAQNGNTLVTTLDANIQSIVEQEILNFNQQYTNENGLGSKNTAVLVMDPDTGGILAMAQYPGFDLNNPWDLSAYYTLEELTAMSEQDQLNILNQLWKNYAVTNTYEPGSTAKPFTVAGGLESGALKGDETFVCDGGEQIAGYNVRCVNRNGHGLETIQDALVNSCNDALMQMSYRIGPVTFSQFQSLFGFGQRTWIDLPGETSTASLIYDEKALESTINLATNSFGQNFNVTMVQMASAFCSLVNGGKLYQPHLVERITDDAGNTVQEIEPVLRKQTISKEVSDQMKQYLRAVVTDGSASAAGVDGYDVGGKTGTAQKFDTETGQRAKGKYLVSFIGYAPQEHPEVLVYVIVDEPNVEDQAHSSYALGIAHNILQQILPYMNISRITEENPQ</sequence>
<evidence type="ECO:0000259" key="4">
    <source>
        <dbReference type="Pfam" id="PF00905"/>
    </source>
</evidence>
<dbReference type="GO" id="GO:0005886">
    <property type="term" value="C:plasma membrane"/>
    <property type="evidence" value="ECO:0007669"/>
    <property type="project" value="TreeGrafter"/>
</dbReference>
<comment type="similarity">
    <text evidence="2">Belongs to the transpeptidase family.</text>
</comment>
<dbReference type="InterPro" id="IPR012338">
    <property type="entry name" value="Beta-lactam/transpept-like"/>
</dbReference>
<evidence type="ECO:0000313" key="7">
    <source>
        <dbReference type="Proteomes" id="UP000823912"/>
    </source>
</evidence>
<accession>A0A9D1JAA9</accession>
<keyword evidence="3" id="KW-0472">Membrane</keyword>
<dbReference type="GO" id="GO:0071555">
    <property type="term" value="P:cell wall organization"/>
    <property type="evidence" value="ECO:0007669"/>
    <property type="project" value="TreeGrafter"/>
</dbReference>
<dbReference type="Gene3D" id="3.90.1310.10">
    <property type="entry name" value="Penicillin-binding protein 2a (Domain 2)"/>
    <property type="match status" value="1"/>
</dbReference>
<reference evidence="6" key="2">
    <citation type="journal article" date="2021" name="PeerJ">
        <title>Extensive microbial diversity within the chicken gut microbiome revealed by metagenomics and culture.</title>
        <authorList>
            <person name="Gilroy R."/>
            <person name="Ravi A."/>
            <person name="Getino M."/>
            <person name="Pursley I."/>
            <person name="Horton D.L."/>
            <person name="Alikhan N.F."/>
            <person name="Baker D."/>
            <person name="Gharbi K."/>
            <person name="Hall N."/>
            <person name="Watson M."/>
            <person name="Adriaenssens E.M."/>
            <person name="Foster-Nyarko E."/>
            <person name="Jarju S."/>
            <person name="Secka A."/>
            <person name="Antonio M."/>
            <person name="Oren A."/>
            <person name="Chaudhuri R.R."/>
            <person name="La Ragione R."/>
            <person name="Hildebrand F."/>
            <person name="Pallen M.J."/>
        </authorList>
    </citation>
    <scope>NUCLEOTIDE SEQUENCE</scope>
    <source>
        <strain evidence="6">ChiSjej5B23-6657</strain>
    </source>
</reference>
<comment type="subcellular location">
    <subcellularLocation>
        <location evidence="1">Membrane</location>
    </subcellularLocation>
</comment>
<evidence type="ECO:0000256" key="3">
    <source>
        <dbReference type="ARBA" id="ARBA00023136"/>
    </source>
</evidence>
<proteinExistence type="inferred from homology"/>
<feature type="domain" description="Penicillin-binding protein dimerisation" evidence="5">
    <location>
        <begin position="49"/>
        <end position="209"/>
    </location>
</feature>
<evidence type="ECO:0000259" key="5">
    <source>
        <dbReference type="Pfam" id="PF03717"/>
    </source>
</evidence>
<dbReference type="InterPro" id="IPR005311">
    <property type="entry name" value="PBP_dimer"/>
</dbReference>
<dbReference type="SUPFAM" id="SSF56519">
    <property type="entry name" value="Penicillin binding protein dimerisation domain"/>
    <property type="match status" value="1"/>
</dbReference>
<dbReference type="EMBL" id="DVHM01000041">
    <property type="protein sequence ID" value="HIR70128.1"/>
    <property type="molecule type" value="Genomic_DNA"/>
</dbReference>
<protein>
    <submittedName>
        <fullName evidence="6">Penicillin-binding protein 2</fullName>
    </submittedName>
</protein>
<dbReference type="InterPro" id="IPR036138">
    <property type="entry name" value="PBP_dimer_sf"/>
</dbReference>
<dbReference type="Proteomes" id="UP000823912">
    <property type="component" value="Unassembled WGS sequence"/>
</dbReference>
<dbReference type="InterPro" id="IPR001460">
    <property type="entry name" value="PCN-bd_Tpept"/>
</dbReference>
<dbReference type="Gene3D" id="3.40.710.10">
    <property type="entry name" value="DD-peptidase/beta-lactamase superfamily"/>
    <property type="match status" value="1"/>
</dbReference>
<name>A0A9D1JAA9_9FIRM</name>
<reference evidence="6" key="1">
    <citation type="submission" date="2020-10" db="EMBL/GenBank/DDBJ databases">
        <authorList>
            <person name="Gilroy R."/>
        </authorList>
    </citation>
    <scope>NUCLEOTIDE SEQUENCE</scope>
    <source>
        <strain evidence="6">ChiSjej5B23-6657</strain>
    </source>
</reference>
<dbReference type="Pfam" id="PF03717">
    <property type="entry name" value="PBP_dimer"/>
    <property type="match status" value="1"/>
</dbReference>
<dbReference type="AlphaFoldDB" id="A0A9D1JAA9"/>
<dbReference type="Pfam" id="PF00905">
    <property type="entry name" value="Transpeptidase"/>
    <property type="match status" value="1"/>
</dbReference>
<dbReference type="InterPro" id="IPR050515">
    <property type="entry name" value="Beta-lactam/transpept"/>
</dbReference>
<evidence type="ECO:0000313" key="6">
    <source>
        <dbReference type="EMBL" id="HIR70128.1"/>
    </source>
</evidence>
<organism evidence="6 7">
    <name type="scientific">Candidatus Pullilachnospira gallistercoris</name>
    <dbReference type="NCBI Taxonomy" id="2840911"/>
    <lineage>
        <taxon>Bacteria</taxon>
        <taxon>Bacillati</taxon>
        <taxon>Bacillota</taxon>
        <taxon>Clostridia</taxon>
        <taxon>Lachnospirales</taxon>
        <taxon>Lachnospiraceae</taxon>
        <taxon>Lachnospiraceae incertae sedis</taxon>
        <taxon>Candidatus Pullilachnospira</taxon>
    </lineage>
</organism>
<gene>
    <name evidence="6" type="ORF">IAA55_02475</name>
</gene>
<evidence type="ECO:0000256" key="2">
    <source>
        <dbReference type="ARBA" id="ARBA00007171"/>
    </source>
</evidence>
<comment type="caution">
    <text evidence="6">The sequence shown here is derived from an EMBL/GenBank/DDBJ whole genome shotgun (WGS) entry which is preliminary data.</text>
</comment>
<dbReference type="PANTHER" id="PTHR30627">
    <property type="entry name" value="PEPTIDOGLYCAN D,D-TRANSPEPTIDASE"/>
    <property type="match status" value="1"/>
</dbReference>
<evidence type="ECO:0000256" key="1">
    <source>
        <dbReference type="ARBA" id="ARBA00004370"/>
    </source>
</evidence>
<dbReference type="GO" id="GO:0008658">
    <property type="term" value="F:penicillin binding"/>
    <property type="evidence" value="ECO:0007669"/>
    <property type="project" value="InterPro"/>
</dbReference>